<keyword evidence="15" id="KW-1185">Reference proteome</keyword>
<evidence type="ECO:0000256" key="2">
    <source>
        <dbReference type="ARBA" id="ARBA00004371"/>
    </source>
</evidence>
<dbReference type="GeneID" id="106661728"/>
<dbReference type="PANTHER" id="PTHR43730">
    <property type="entry name" value="BETA-MANNOSIDASE"/>
    <property type="match status" value="1"/>
</dbReference>
<dbReference type="Gene3D" id="3.20.20.80">
    <property type="entry name" value="Glycosidases"/>
    <property type="match status" value="1"/>
</dbReference>
<accession>A0A8I6R909</accession>
<dbReference type="EC" id="3.2.1.25" evidence="4"/>
<evidence type="ECO:0000259" key="12">
    <source>
        <dbReference type="Pfam" id="PF17753"/>
    </source>
</evidence>
<dbReference type="InterPro" id="IPR041625">
    <property type="entry name" value="Beta-mannosidase_Ig"/>
</dbReference>
<dbReference type="AlphaFoldDB" id="A0A8I6R909"/>
<comment type="subcellular location">
    <subcellularLocation>
        <location evidence="2">Lysosome</location>
    </subcellularLocation>
</comment>
<dbReference type="Pfam" id="PF17753">
    <property type="entry name" value="Ig_mannosidase"/>
    <property type="match status" value="1"/>
</dbReference>
<dbReference type="InterPro" id="IPR013783">
    <property type="entry name" value="Ig-like_fold"/>
</dbReference>
<feature type="domain" description="Beta-mannosidase-like galactose-binding" evidence="13">
    <location>
        <begin position="28"/>
        <end position="203"/>
    </location>
</feature>
<evidence type="ECO:0000256" key="4">
    <source>
        <dbReference type="ARBA" id="ARBA00012754"/>
    </source>
</evidence>
<dbReference type="SUPFAM" id="SSF49303">
    <property type="entry name" value="beta-Galactosidase/glucuronidase domain"/>
    <property type="match status" value="1"/>
</dbReference>
<keyword evidence="6" id="KW-0378">Hydrolase</keyword>
<dbReference type="RefSeq" id="XP_014240769.1">
    <property type="nucleotide sequence ID" value="XM_014385283.2"/>
</dbReference>
<dbReference type="KEGG" id="clec:106661728"/>
<dbReference type="Proteomes" id="UP000494040">
    <property type="component" value="Unassembled WGS sequence"/>
</dbReference>
<dbReference type="Pfam" id="PF22666">
    <property type="entry name" value="Glyco_hydro_2_N2"/>
    <property type="match status" value="1"/>
</dbReference>
<evidence type="ECO:0000256" key="8">
    <source>
        <dbReference type="ARBA" id="ARBA00023228"/>
    </source>
</evidence>
<evidence type="ECO:0000313" key="15">
    <source>
        <dbReference type="Proteomes" id="UP000494040"/>
    </source>
</evidence>
<dbReference type="PANTHER" id="PTHR43730:SF1">
    <property type="entry name" value="BETA-MANNOSIDASE"/>
    <property type="match status" value="1"/>
</dbReference>
<dbReference type="InterPro" id="IPR050887">
    <property type="entry name" value="Beta-mannosidase_GH2"/>
</dbReference>
<dbReference type="InterPro" id="IPR054593">
    <property type="entry name" value="Beta-mannosidase-like_N2"/>
</dbReference>
<dbReference type="Gene3D" id="2.60.120.260">
    <property type="entry name" value="Galactose-binding domain-like"/>
    <property type="match status" value="1"/>
</dbReference>
<sequence length="874" mass="100073">MKPTSLILFYIFSTCLSLRTINLGKKKWIVSNANRSILVPVKVPGGIYSDLINANVLKEYVYHKGNDINYRWVGKTMWIYSTTFPMKAANLMHKSINITFEGVDTVALVYLNKKLVGKCDNMFIRYSFDIKHAIQTGKNSLEVHFLPPIEEAKRRSKNIPYKIVPECPPSSYHGECHINQLRKMQASFSWDWGPAFPSVGIWKPVYIELNEGKLLRSVGTFITESPMNWRVTIRFWFDGDYQVTGDLSAKLDIMPGVSYIIQKFNVSVGTEERLVLSVPKNQVKVWWPNGLGKQPLYKLKANFTSNSATITKSIKIAFRTVELSQEPVSMDLSKGEVFYFKVNGVPIFAKGSNWIPSHVLPENLENKKKIYSLLKSSVDANFNMLRVWGGGIYESDYFYSVCDQLGIMIWQDLMFACSMYPSTDDFLNSVKTEVEQNMQRLQHHVSIVLIAGNNENEAALRQDWYGTGSSFKKYKDDYITLYVDSIKPIIEQINPQVTYLTSSPSNGLETEREGYVARNPQNNLYGDVHFYNYYTNLWLADVFPHPRFSSEYGLQSLPAMSTLKKVFDKEDLMWGSNALNERQHLPVGNDILQLQIDQNLPKAFNLSDVIYLSQINQAMAMKTETELYRSLRSVLEPTGAGLTMGALYWQLNDIWEAPSWSSIDFYGNWKMLHYYTRDFFSNVIISPARTAADNLVVSVVSDLTHQLNGTLKIYVYNWDAFEPKNIIKMPIQIDGGMSVKVLDKFLLDILGDYDNFSNSFLIFKMDVIPFVSVPDNFLFPVPPKNSNFPDATVTIKSIYKTTDNTAEITLQTDKIALFVWLESTDEKVNFHFSKNGFHMLLPETVITVMSMEARIEEEALFEQISVRNLKPTYS</sequence>
<dbReference type="EnsemblMetazoa" id="XM_014385283.2">
    <property type="protein sequence ID" value="XP_014240769.1"/>
    <property type="gene ID" value="LOC106661728"/>
</dbReference>
<dbReference type="GO" id="GO:0006516">
    <property type="term" value="P:glycoprotein catabolic process"/>
    <property type="evidence" value="ECO:0007669"/>
    <property type="project" value="TreeGrafter"/>
</dbReference>
<organism evidence="14 15">
    <name type="scientific">Cimex lectularius</name>
    <name type="common">Bed bug</name>
    <name type="synonym">Acanthia lectularia</name>
    <dbReference type="NCBI Taxonomy" id="79782"/>
    <lineage>
        <taxon>Eukaryota</taxon>
        <taxon>Metazoa</taxon>
        <taxon>Ecdysozoa</taxon>
        <taxon>Arthropoda</taxon>
        <taxon>Hexapoda</taxon>
        <taxon>Insecta</taxon>
        <taxon>Pterygota</taxon>
        <taxon>Neoptera</taxon>
        <taxon>Paraneoptera</taxon>
        <taxon>Hemiptera</taxon>
        <taxon>Heteroptera</taxon>
        <taxon>Panheteroptera</taxon>
        <taxon>Cimicomorpha</taxon>
        <taxon>Cimicidae</taxon>
        <taxon>Cimex</taxon>
    </lineage>
</organism>
<dbReference type="SUPFAM" id="SSF51445">
    <property type="entry name" value="(Trans)glycosidases"/>
    <property type="match status" value="1"/>
</dbReference>
<protein>
    <recommendedName>
        <fullName evidence="4">beta-mannosidase</fullName>
        <ecNumber evidence="4">3.2.1.25</ecNumber>
    </recommendedName>
    <alternativeName>
        <fullName evidence="10">Mannanase</fullName>
    </alternativeName>
</protein>
<feature type="chain" id="PRO_5035202506" description="beta-mannosidase" evidence="11">
    <location>
        <begin position="18"/>
        <end position="874"/>
    </location>
</feature>
<dbReference type="GO" id="GO:0005764">
    <property type="term" value="C:lysosome"/>
    <property type="evidence" value="ECO:0007669"/>
    <property type="project" value="UniProtKB-SubCell"/>
</dbReference>
<evidence type="ECO:0000256" key="6">
    <source>
        <dbReference type="ARBA" id="ARBA00022801"/>
    </source>
</evidence>
<dbReference type="OMA" id="KRQWKGP"/>
<dbReference type="Gene3D" id="2.60.40.10">
    <property type="entry name" value="Immunoglobulins"/>
    <property type="match status" value="3"/>
</dbReference>
<evidence type="ECO:0000259" key="13">
    <source>
        <dbReference type="Pfam" id="PF22666"/>
    </source>
</evidence>
<feature type="domain" description="Beta-mannosidase Ig-fold" evidence="12">
    <location>
        <begin position="792"/>
        <end position="870"/>
    </location>
</feature>
<keyword evidence="8" id="KW-0458">Lysosome</keyword>
<evidence type="ECO:0000313" key="14">
    <source>
        <dbReference type="EnsemblMetazoa" id="XP_014240769.1"/>
    </source>
</evidence>
<evidence type="ECO:0000256" key="5">
    <source>
        <dbReference type="ARBA" id="ARBA00022729"/>
    </source>
</evidence>
<dbReference type="CTD" id="40524"/>
<evidence type="ECO:0000256" key="10">
    <source>
        <dbReference type="ARBA" id="ARBA00033445"/>
    </source>
</evidence>
<evidence type="ECO:0000256" key="7">
    <source>
        <dbReference type="ARBA" id="ARBA00023180"/>
    </source>
</evidence>
<comment type="catalytic activity">
    <reaction evidence="1">
        <text>Hydrolysis of terminal, non-reducing beta-D-mannose residues in beta-D-mannosides.</text>
        <dbReference type="EC" id="3.2.1.25"/>
    </reaction>
</comment>
<dbReference type="FunFam" id="3.20.20.80:FF:000035">
    <property type="entry name" value="Mannosidase beta"/>
    <property type="match status" value="1"/>
</dbReference>
<dbReference type="OrthoDB" id="2866996at2759"/>
<dbReference type="FunFam" id="2.60.120.260:FF:000060">
    <property type="entry name" value="Probable beta-mannosidase"/>
    <property type="match status" value="1"/>
</dbReference>
<name>A0A8I6R909_CIMLE</name>
<dbReference type="InterPro" id="IPR017853">
    <property type="entry name" value="GH"/>
</dbReference>
<keyword evidence="7" id="KW-0325">Glycoprotein</keyword>
<comment type="similarity">
    <text evidence="3">Belongs to the glycosyl hydrolase 2 family.</text>
</comment>
<proteinExistence type="inferred from homology"/>
<keyword evidence="9" id="KW-0326">Glycosidase</keyword>
<dbReference type="GO" id="GO:0004567">
    <property type="term" value="F:beta-mannosidase activity"/>
    <property type="evidence" value="ECO:0007669"/>
    <property type="project" value="UniProtKB-EC"/>
</dbReference>
<dbReference type="SUPFAM" id="SSF49785">
    <property type="entry name" value="Galactose-binding domain-like"/>
    <property type="match status" value="1"/>
</dbReference>
<keyword evidence="5 11" id="KW-0732">Signal</keyword>
<dbReference type="InterPro" id="IPR036156">
    <property type="entry name" value="Beta-gal/glucu_dom_sf"/>
</dbReference>
<feature type="signal peptide" evidence="11">
    <location>
        <begin position="1"/>
        <end position="17"/>
    </location>
</feature>
<reference evidence="14" key="1">
    <citation type="submission" date="2022-01" db="UniProtKB">
        <authorList>
            <consortium name="EnsemblMetazoa"/>
        </authorList>
    </citation>
    <scope>IDENTIFICATION</scope>
</reference>
<dbReference type="InterPro" id="IPR008979">
    <property type="entry name" value="Galactose-bd-like_sf"/>
</dbReference>
<evidence type="ECO:0000256" key="9">
    <source>
        <dbReference type="ARBA" id="ARBA00023295"/>
    </source>
</evidence>
<evidence type="ECO:0000256" key="11">
    <source>
        <dbReference type="SAM" id="SignalP"/>
    </source>
</evidence>
<evidence type="ECO:0000256" key="1">
    <source>
        <dbReference type="ARBA" id="ARBA00000829"/>
    </source>
</evidence>
<evidence type="ECO:0000256" key="3">
    <source>
        <dbReference type="ARBA" id="ARBA00007401"/>
    </source>
</evidence>